<feature type="domain" description="Gamma tubulin complex component protein N-terminal" evidence="3">
    <location>
        <begin position="387"/>
        <end position="554"/>
    </location>
</feature>
<dbReference type="HOGENOM" id="CLU_014964_0_0_1"/>
<evidence type="ECO:0000313" key="4">
    <source>
        <dbReference type="EMBL" id="EDW93475.2"/>
    </source>
</evidence>
<dbReference type="AlphaFoldDB" id="B4PID3"/>
<feature type="compositionally biased region" description="Basic and acidic residues" evidence="2">
    <location>
        <begin position="176"/>
        <end position="186"/>
    </location>
</feature>
<gene>
    <name evidence="4" type="primary">Dyak\GE20578</name>
    <name evidence="4" type="synonym">dyak_GLEANR_4415</name>
    <name evidence="4" type="synonym">GE20578</name>
    <name evidence="4" type="ORF">Dyak_GE20578</name>
</gene>
<dbReference type="GO" id="GO:0005829">
    <property type="term" value="C:cytosol"/>
    <property type="evidence" value="ECO:0007669"/>
    <property type="project" value="EnsemblMetazoa"/>
</dbReference>
<organism evidence="4 5">
    <name type="scientific">Drosophila yakuba</name>
    <name type="common">Fruit fly</name>
    <dbReference type="NCBI Taxonomy" id="7245"/>
    <lineage>
        <taxon>Eukaryota</taxon>
        <taxon>Metazoa</taxon>
        <taxon>Ecdysozoa</taxon>
        <taxon>Arthropoda</taxon>
        <taxon>Hexapoda</taxon>
        <taxon>Insecta</taxon>
        <taxon>Pterygota</taxon>
        <taxon>Neoptera</taxon>
        <taxon>Endopterygota</taxon>
        <taxon>Diptera</taxon>
        <taxon>Brachycera</taxon>
        <taxon>Muscomorpha</taxon>
        <taxon>Ephydroidea</taxon>
        <taxon>Drosophilidae</taxon>
        <taxon>Drosophila</taxon>
        <taxon>Sophophora</taxon>
    </lineage>
</organism>
<feature type="region of interest" description="Disordered" evidence="2">
    <location>
        <begin position="232"/>
        <end position="251"/>
    </location>
</feature>
<dbReference type="GO" id="GO:0043015">
    <property type="term" value="F:gamma-tubulin binding"/>
    <property type="evidence" value="ECO:0007669"/>
    <property type="project" value="EnsemblMetazoa"/>
</dbReference>
<dbReference type="GO" id="GO:0005874">
    <property type="term" value="C:microtubule"/>
    <property type="evidence" value="ECO:0007669"/>
    <property type="project" value="UniProtKB-KW"/>
</dbReference>
<dbReference type="KEGG" id="dya:Dyak_GE20578"/>
<evidence type="ECO:0000256" key="1">
    <source>
        <dbReference type="ARBA" id="ARBA00022701"/>
    </source>
</evidence>
<reference evidence="4 5" key="2">
    <citation type="journal article" date="2007" name="PLoS Biol.">
        <title>Principles of genome evolution in the Drosophila melanogaster species group.</title>
        <authorList>
            <person name="Ranz J.M."/>
            <person name="Maurin D."/>
            <person name="Chan Y.S."/>
            <person name="von Grotthuss M."/>
            <person name="Hillier L.W."/>
            <person name="Roote J."/>
            <person name="Ashburner M."/>
            <person name="Bergman C.M."/>
        </authorList>
    </citation>
    <scope>NUCLEOTIDE SEQUENCE [LARGE SCALE GENOMIC DNA]</scope>
    <source>
        <strain evidence="5">Tai18E2 / Tucson 14021-0261.01</strain>
    </source>
</reference>
<dbReference type="Pfam" id="PF17681">
    <property type="entry name" value="GCP_N_terminal"/>
    <property type="match status" value="1"/>
</dbReference>
<feature type="compositionally biased region" description="Basic residues" evidence="2">
    <location>
        <begin position="187"/>
        <end position="197"/>
    </location>
</feature>
<protein>
    <recommendedName>
        <fullName evidence="3">Gamma tubulin complex component protein N-terminal domain-containing protein</fullName>
    </recommendedName>
</protein>
<feature type="region of interest" description="Disordered" evidence="2">
    <location>
        <begin position="176"/>
        <end position="207"/>
    </location>
</feature>
<evidence type="ECO:0000313" key="5">
    <source>
        <dbReference type="Proteomes" id="UP000002282"/>
    </source>
</evidence>
<proteinExistence type="predicted"/>
<keyword evidence="5" id="KW-1185">Reference proteome</keyword>
<evidence type="ECO:0000256" key="2">
    <source>
        <dbReference type="SAM" id="MobiDB-lite"/>
    </source>
</evidence>
<evidence type="ECO:0000259" key="3">
    <source>
        <dbReference type="Pfam" id="PF17681"/>
    </source>
</evidence>
<keyword evidence="1" id="KW-0493">Microtubule</keyword>
<dbReference type="Proteomes" id="UP000002282">
    <property type="component" value="Chromosome 3L"/>
</dbReference>
<dbReference type="InterPro" id="IPR041470">
    <property type="entry name" value="GCP_N"/>
</dbReference>
<dbReference type="EMBL" id="CM000159">
    <property type="protein sequence ID" value="EDW93475.2"/>
    <property type="molecule type" value="Genomic_DNA"/>
</dbReference>
<dbReference type="eggNOG" id="KOG4344">
    <property type="taxonomic scope" value="Eukaryota"/>
</dbReference>
<sequence>MQEEECQQVIDRNLPQLVRLLLDLPIDDKENSNEQEDKVDSATVEKCLSFARRHIADPDVMECHPESVWITMNHFLERYHSEHIPEFGDTFNQLANVVLNHPICMNHKQQNLHWRLLDFVLSVNYKAFHTVRRNYVEMDQKRKNILEALTLATESSQVVLKDTKKVDFDTKSIDDATKPVAEDQPTHKKKHKHKSPKNPKSPRTMVTSDHIQRLCDEIRELSSPVDIPLETVRPQIPKEPPETLDTSDHSYSVEPSLSKVEVKEKFAIKEAKMELELNLIQNESSAEKPALVEFFKNESDMFYRVQTNSWHVDVSVYNQPQILVSSFNQGYADFLIFQLRELQTSIRKVSEEHLLLSELIVLFFASVNCNNFTILNENWELRTSFKHLQEGSHLGEIIKSLKQMRYLRKFIETQAVKQILSNNVINERLETLTCFSVALRQLLRPVMEFLVHFERRLTKGIETATLQHFIETSRGHLERIKWLYELSQNNKEGLPFLRSLKTLNTLLTRSFKNGNPKLVRSLSASLLLHSLQVYCQFLDSWWSTGDFTDCHEEFPFQRTLIRGRTEYVLRNSLIQTEELLKWEFFHIIQSHILDSSEAVAFLYDSQTLSDFNSLHGIVQEKPLHNSLIDGVLKELAPYQIKTIEDSSYVPDILQQLQSTDHDAIRRLFYSFHMATRPDPRKPINHSIEELLRNFLVCTNYTPVSEIITQEFKRLLHRRTLLANSYIFELKQEFQVDKVVKHVRSVFLLWNYEHFRSEFELLFEFLSRNQLIEATTKLKQIVVSQDPSLCHMFMVNWTEAHPEFICLKLRNDVLLKRVISQKQIETMNSCFRLILNVNYSLYRLNHLPPFDYSKHERLFKALRSIQISLISNLEEQLSHPCKLLRLMQDLDSYNAELNESTSLSELRRNQELFVLHIEKYLREEQFACKLPEIFKLSRVFCHRWEKTRVLIDEYRSLKATNAFEGKYQLLSFNYLVGTLRKCKAIGCLLGHF</sequence>
<accession>B4PID3</accession>
<dbReference type="OrthoDB" id="66546at2759"/>
<name>B4PID3_DROYA</name>
<reference evidence="4 5" key="1">
    <citation type="journal article" date="2007" name="Nature">
        <title>Evolution of genes and genomes on the Drosophila phylogeny.</title>
        <authorList>
            <consortium name="Drosophila 12 Genomes Consortium"/>
            <person name="Clark A.G."/>
            <person name="Eisen M.B."/>
            <person name="Smith D.R."/>
            <person name="Bergman C.M."/>
            <person name="Oliver B."/>
            <person name="Markow T.A."/>
            <person name="Kaufman T.C."/>
            <person name="Kellis M."/>
            <person name="Gelbart W."/>
            <person name="Iyer V.N."/>
            <person name="Pollard D.A."/>
            <person name="Sackton T.B."/>
            <person name="Larracuente A.M."/>
            <person name="Singh N.D."/>
            <person name="Abad J.P."/>
            <person name="Abt D.N."/>
            <person name="Adryan B."/>
            <person name="Aguade M."/>
            <person name="Akashi H."/>
            <person name="Anderson W.W."/>
            <person name="Aquadro C.F."/>
            <person name="Ardell D.H."/>
            <person name="Arguello R."/>
            <person name="Artieri C.G."/>
            <person name="Barbash D.A."/>
            <person name="Barker D."/>
            <person name="Barsanti P."/>
            <person name="Batterham P."/>
            <person name="Batzoglou S."/>
            <person name="Begun D."/>
            <person name="Bhutkar A."/>
            <person name="Blanco E."/>
            <person name="Bosak S.A."/>
            <person name="Bradley R.K."/>
            <person name="Brand A.D."/>
            <person name="Brent M.R."/>
            <person name="Brooks A.N."/>
            <person name="Brown R.H."/>
            <person name="Butlin R.K."/>
            <person name="Caggese C."/>
            <person name="Calvi B.R."/>
            <person name="Bernardo de Carvalho A."/>
            <person name="Caspi A."/>
            <person name="Castrezana S."/>
            <person name="Celniker S.E."/>
            <person name="Chang J.L."/>
            <person name="Chapple C."/>
            <person name="Chatterji S."/>
            <person name="Chinwalla A."/>
            <person name="Civetta A."/>
            <person name="Clifton S.W."/>
            <person name="Comeron J.M."/>
            <person name="Costello J.C."/>
            <person name="Coyne J.A."/>
            <person name="Daub J."/>
            <person name="David R.G."/>
            <person name="Delcher A.L."/>
            <person name="Delehaunty K."/>
            <person name="Do C.B."/>
            <person name="Ebling H."/>
            <person name="Edwards K."/>
            <person name="Eickbush T."/>
            <person name="Evans J.D."/>
            <person name="Filipski A."/>
            <person name="Findeiss S."/>
            <person name="Freyhult E."/>
            <person name="Fulton L."/>
            <person name="Fulton R."/>
            <person name="Garcia A.C."/>
            <person name="Gardiner A."/>
            <person name="Garfield D.A."/>
            <person name="Garvin B.E."/>
            <person name="Gibson G."/>
            <person name="Gilbert D."/>
            <person name="Gnerre S."/>
            <person name="Godfrey J."/>
            <person name="Good R."/>
            <person name="Gotea V."/>
            <person name="Gravely B."/>
            <person name="Greenberg A.J."/>
            <person name="Griffiths-Jones S."/>
            <person name="Gross S."/>
            <person name="Guigo R."/>
            <person name="Gustafson E.A."/>
            <person name="Haerty W."/>
            <person name="Hahn M.W."/>
            <person name="Halligan D.L."/>
            <person name="Halpern A.L."/>
            <person name="Halter G.M."/>
            <person name="Han M.V."/>
            <person name="Heger A."/>
            <person name="Hillier L."/>
            <person name="Hinrichs A.S."/>
            <person name="Holmes I."/>
            <person name="Hoskins R.A."/>
            <person name="Hubisz M.J."/>
            <person name="Hultmark D."/>
            <person name="Huntley M.A."/>
            <person name="Jaffe D.B."/>
            <person name="Jagadeeshan S."/>
            <person name="Jeck W.R."/>
            <person name="Johnson J."/>
            <person name="Jones C.D."/>
            <person name="Jordan W.C."/>
            <person name="Karpen G.H."/>
            <person name="Kataoka E."/>
            <person name="Keightley P.D."/>
            <person name="Kheradpour P."/>
            <person name="Kirkness E.F."/>
            <person name="Koerich L.B."/>
            <person name="Kristiansen K."/>
            <person name="Kudrna D."/>
            <person name="Kulathinal R.J."/>
            <person name="Kumar S."/>
            <person name="Kwok R."/>
            <person name="Lander E."/>
            <person name="Langley C.H."/>
            <person name="Lapoint R."/>
            <person name="Lazzaro B.P."/>
            <person name="Lee S.J."/>
            <person name="Levesque L."/>
            <person name="Li R."/>
            <person name="Lin C.F."/>
            <person name="Lin M.F."/>
            <person name="Lindblad-Toh K."/>
            <person name="Llopart A."/>
            <person name="Long M."/>
            <person name="Low L."/>
            <person name="Lozovsky E."/>
            <person name="Lu J."/>
            <person name="Luo M."/>
            <person name="Machado C.A."/>
            <person name="Makalowski W."/>
            <person name="Marzo M."/>
            <person name="Matsuda M."/>
            <person name="Matzkin L."/>
            <person name="McAllister B."/>
            <person name="McBride C.S."/>
            <person name="McKernan B."/>
            <person name="McKernan K."/>
            <person name="Mendez-Lago M."/>
            <person name="Minx P."/>
            <person name="Mollenhauer M.U."/>
            <person name="Montooth K."/>
            <person name="Mount S.M."/>
            <person name="Mu X."/>
            <person name="Myers E."/>
            <person name="Negre B."/>
            <person name="Newfeld S."/>
            <person name="Nielsen R."/>
            <person name="Noor M.A."/>
            <person name="O'Grady P."/>
            <person name="Pachter L."/>
            <person name="Papaceit M."/>
            <person name="Parisi M.J."/>
            <person name="Parisi M."/>
            <person name="Parts L."/>
            <person name="Pedersen J.S."/>
            <person name="Pesole G."/>
            <person name="Phillippy A.M."/>
            <person name="Ponting C.P."/>
            <person name="Pop M."/>
            <person name="Porcelli D."/>
            <person name="Powell J.R."/>
            <person name="Prohaska S."/>
            <person name="Pruitt K."/>
            <person name="Puig M."/>
            <person name="Quesneville H."/>
            <person name="Ram K.R."/>
            <person name="Rand D."/>
            <person name="Rasmussen M.D."/>
            <person name="Reed L.K."/>
            <person name="Reenan R."/>
            <person name="Reily A."/>
            <person name="Remington K.A."/>
            <person name="Rieger T.T."/>
            <person name="Ritchie M.G."/>
            <person name="Robin C."/>
            <person name="Rogers Y.H."/>
            <person name="Rohde C."/>
            <person name="Rozas J."/>
            <person name="Rubenfield M.J."/>
            <person name="Ruiz A."/>
            <person name="Russo S."/>
            <person name="Salzberg S.L."/>
            <person name="Sanchez-Gracia A."/>
            <person name="Saranga D.J."/>
            <person name="Sato H."/>
            <person name="Schaeffer S.W."/>
            <person name="Schatz M.C."/>
            <person name="Schlenke T."/>
            <person name="Schwartz R."/>
            <person name="Segarra C."/>
            <person name="Singh R.S."/>
            <person name="Sirot L."/>
            <person name="Sirota M."/>
            <person name="Sisneros N.B."/>
            <person name="Smith C.D."/>
            <person name="Smith T.F."/>
            <person name="Spieth J."/>
            <person name="Stage D.E."/>
            <person name="Stark A."/>
            <person name="Stephan W."/>
            <person name="Strausberg R.L."/>
            <person name="Strempel S."/>
            <person name="Sturgill D."/>
            <person name="Sutton G."/>
            <person name="Sutton G.G."/>
            <person name="Tao W."/>
            <person name="Teichmann S."/>
            <person name="Tobari Y.N."/>
            <person name="Tomimura Y."/>
            <person name="Tsolas J.M."/>
            <person name="Valente V.L."/>
            <person name="Venter E."/>
            <person name="Venter J.C."/>
            <person name="Vicario S."/>
            <person name="Vieira F.G."/>
            <person name="Vilella A.J."/>
            <person name="Villasante A."/>
            <person name="Walenz B."/>
            <person name="Wang J."/>
            <person name="Wasserman M."/>
            <person name="Watts T."/>
            <person name="Wilson D."/>
            <person name="Wilson R.K."/>
            <person name="Wing R.A."/>
            <person name="Wolfner M.F."/>
            <person name="Wong A."/>
            <person name="Wong G.K."/>
            <person name="Wu C.I."/>
            <person name="Wu G."/>
            <person name="Yamamoto D."/>
            <person name="Yang H.P."/>
            <person name="Yang S.P."/>
            <person name="Yorke J.A."/>
            <person name="Yoshida K."/>
            <person name="Zdobnov E."/>
            <person name="Zhang P."/>
            <person name="Zhang Y."/>
            <person name="Zimin A.V."/>
            <person name="Baldwin J."/>
            <person name="Abdouelleil A."/>
            <person name="Abdulkadir J."/>
            <person name="Abebe A."/>
            <person name="Abera B."/>
            <person name="Abreu J."/>
            <person name="Acer S.C."/>
            <person name="Aftuck L."/>
            <person name="Alexander A."/>
            <person name="An P."/>
            <person name="Anderson E."/>
            <person name="Anderson S."/>
            <person name="Arachi H."/>
            <person name="Azer M."/>
            <person name="Bachantsang P."/>
            <person name="Barry A."/>
            <person name="Bayul T."/>
            <person name="Berlin A."/>
            <person name="Bessette D."/>
            <person name="Bloom T."/>
            <person name="Blye J."/>
            <person name="Boguslavskiy L."/>
            <person name="Bonnet C."/>
            <person name="Boukhgalter B."/>
            <person name="Bourzgui I."/>
            <person name="Brown A."/>
            <person name="Cahill P."/>
            <person name="Channer S."/>
            <person name="Cheshatsang Y."/>
            <person name="Chuda L."/>
            <person name="Citroen M."/>
            <person name="Collymore A."/>
            <person name="Cooke P."/>
            <person name="Costello M."/>
            <person name="D'Aco K."/>
            <person name="Daza R."/>
            <person name="De Haan G."/>
            <person name="DeGray S."/>
            <person name="DeMaso C."/>
            <person name="Dhargay N."/>
            <person name="Dooley K."/>
            <person name="Dooley E."/>
            <person name="Doricent M."/>
            <person name="Dorje P."/>
            <person name="Dorjee K."/>
            <person name="Dupes A."/>
            <person name="Elong R."/>
            <person name="Falk J."/>
            <person name="Farina A."/>
            <person name="Faro S."/>
            <person name="Ferguson D."/>
            <person name="Fisher S."/>
            <person name="Foley C.D."/>
            <person name="Franke A."/>
            <person name="Friedrich D."/>
            <person name="Gadbois L."/>
            <person name="Gearin G."/>
            <person name="Gearin C.R."/>
            <person name="Giannoukos G."/>
            <person name="Goode T."/>
            <person name="Graham J."/>
            <person name="Grandbois E."/>
            <person name="Grewal S."/>
            <person name="Gyaltsen K."/>
            <person name="Hafez N."/>
            <person name="Hagos B."/>
            <person name="Hall J."/>
            <person name="Henson C."/>
            <person name="Hollinger A."/>
            <person name="Honan T."/>
            <person name="Huard M.D."/>
            <person name="Hughes L."/>
            <person name="Hurhula B."/>
            <person name="Husby M.E."/>
            <person name="Kamat A."/>
            <person name="Kanga B."/>
            <person name="Kashin S."/>
            <person name="Khazanovich D."/>
            <person name="Kisner P."/>
            <person name="Lance K."/>
            <person name="Lara M."/>
            <person name="Lee W."/>
            <person name="Lennon N."/>
            <person name="Letendre F."/>
            <person name="LeVine R."/>
            <person name="Lipovsky A."/>
            <person name="Liu X."/>
            <person name="Liu J."/>
            <person name="Liu S."/>
            <person name="Lokyitsang T."/>
            <person name="Lokyitsang Y."/>
            <person name="Lubonja R."/>
            <person name="Lui A."/>
            <person name="MacDonald P."/>
            <person name="Magnisalis V."/>
            <person name="Maru K."/>
            <person name="Matthews C."/>
            <person name="McCusker W."/>
            <person name="McDonough S."/>
            <person name="Mehta T."/>
            <person name="Meldrim J."/>
            <person name="Meneus L."/>
            <person name="Mihai O."/>
            <person name="Mihalev A."/>
            <person name="Mihova T."/>
            <person name="Mittelman R."/>
            <person name="Mlenga V."/>
            <person name="Montmayeur A."/>
            <person name="Mulrain L."/>
            <person name="Navidi A."/>
            <person name="Naylor J."/>
            <person name="Negash T."/>
            <person name="Nguyen T."/>
            <person name="Nguyen N."/>
            <person name="Nicol R."/>
            <person name="Norbu C."/>
            <person name="Norbu N."/>
            <person name="Novod N."/>
            <person name="O'Neill B."/>
            <person name="Osman S."/>
            <person name="Markiewicz E."/>
            <person name="Oyono O.L."/>
            <person name="Patti C."/>
            <person name="Phunkhang P."/>
            <person name="Pierre F."/>
            <person name="Priest M."/>
            <person name="Raghuraman S."/>
            <person name="Rege F."/>
            <person name="Reyes R."/>
            <person name="Rise C."/>
            <person name="Rogov P."/>
            <person name="Ross K."/>
            <person name="Ryan E."/>
            <person name="Settipalli S."/>
            <person name="Shea T."/>
            <person name="Sherpa N."/>
            <person name="Shi L."/>
            <person name="Shih D."/>
            <person name="Sparrow T."/>
            <person name="Spaulding J."/>
            <person name="Stalker J."/>
            <person name="Stange-Thomann N."/>
            <person name="Stavropoulos S."/>
            <person name="Stone C."/>
            <person name="Strader C."/>
            <person name="Tesfaye S."/>
            <person name="Thomson T."/>
            <person name="Thoulutsang Y."/>
            <person name="Thoulutsang D."/>
            <person name="Topham K."/>
            <person name="Topping I."/>
            <person name="Tsamla T."/>
            <person name="Vassiliev H."/>
            <person name="Vo A."/>
            <person name="Wangchuk T."/>
            <person name="Wangdi T."/>
            <person name="Weiand M."/>
            <person name="Wilkinson J."/>
            <person name="Wilson A."/>
            <person name="Yadav S."/>
            <person name="Young G."/>
            <person name="Yu Q."/>
            <person name="Zembek L."/>
            <person name="Zhong D."/>
            <person name="Zimmer A."/>
            <person name="Zwirko Z."/>
            <person name="Jaffe D.B."/>
            <person name="Alvarez P."/>
            <person name="Brockman W."/>
            <person name="Butler J."/>
            <person name="Chin C."/>
            <person name="Gnerre S."/>
            <person name="Grabherr M."/>
            <person name="Kleber M."/>
            <person name="Mauceli E."/>
            <person name="MacCallum I."/>
        </authorList>
    </citation>
    <scope>NUCLEOTIDE SEQUENCE [LARGE SCALE GENOMIC DNA]</scope>
    <source>
        <strain evidence="5">Tai18E2 / Tucson 14021-0261.01</strain>
    </source>
</reference>
<dbReference type="GO" id="GO:0005814">
    <property type="term" value="C:centriole"/>
    <property type="evidence" value="ECO:0007669"/>
    <property type="project" value="EnsemblMetazoa"/>
</dbReference>